<accession>A0AA39TMT7</accession>
<protein>
    <submittedName>
        <fullName evidence="2">Uncharacterized protein</fullName>
    </submittedName>
</protein>
<dbReference type="EMBL" id="JAULSU010000007">
    <property type="protein sequence ID" value="KAK0610821.1"/>
    <property type="molecule type" value="Genomic_DNA"/>
</dbReference>
<feature type="chain" id="PRO_5041401193" evidence="1">
    <location>
        <begin position="22"/>
        <end position="91"/>
    </location>
</feature>
<keyword evidence="1" id="KW-0732">Signal</keyword>
<reference evidence="2" key="1">
    <citation type="submission" date="2023-06" db="EMBL/GenBank/DDBJ databases">
        <title>Genome-scale phylogeny and comparative genomics of the fungal order Sordariales.</title>
        <authorList>
            <consortium name="Lawrence Berkeley National Laboratory"/>
            <person name="Hensen N."/>
            <person name="Bonometti L."/>
            <person name="Westerberg I."/>
            <person name="Brannstrom I.O."/>
            <person name="Guillou S."/>
            <person name="Cros-Aarteil S."/>
            <person name="Calhoun S."/>
            <person name="Haridas S."/>
            <person name="Kuo A."/>
            <person name="Mondo S."/>
            <person name="Pangilinan J."/>
            <person name="Riley R."/>
            <person name="Labutti K."/>
            <person name="Andreopoulos B."/>
            <person name="Lipzen A."/>
            <person name="Chen C."/>
            <person name="Yanf M."/>
            <person name="Daum C."/>
            <person name="Ng V."/>
            <person name="Clum A."/>
            <person name="Steindorff A."/>
            <person name="Ohm R."/>
            <person name="Martin F."/>
            <person name="Silar P."/>
            <person name="Natvig D."/>
            <person name="Lalanne C."/>
            <person name="Gautier V."/>
            <person name="Ament-Velasquez S.L."/>
            <person name="Kruys A."/>
            <person name="Hutchinson M.I."/>
            <person name="Powell A.J."/>
            <person name="Barry K."/>
            <person name="Miller A.N."/>
            <person name="Grigoriev I.V."/>
            <person name="Debuchy R."/>
            <person name="Gladieux P."/>
            <person name="Thoren M.H."/>
            <person name="Johannesson H."/>
        </authorList>
    </citation>
    <scope>NUCLEOTIDE SEQUENCE</scope>
    <source>
        <strain evidence="2">CBS 606.72</strain>
    </source>
</reference>
<organism evidence="2 3">
    <name type="scientific">Immersiella caudata</name>
    <dbReference type="NCBI Taxonomy" id="314043"/>
    <lineage>
        <taxon>Eukaryota</taxon>
        <taxon>Fungi</taxon>
        <taxon>Dikarya</taxon>
        <taxon>Ascomycota</taxon>
        <taxon>Pezizomycotina</taxon>
        <taxon>Sordariomycetes</taxon>
        <taxon>Sordariomycetidae</taxon>
        <taxon>Sordariales</taxon>
        <taxon>Lasiosphaeriaceae</taxon>
        <taxon>Immersiella</taxon>
    </lineage>
</organism>
<evidence type="ECO:0000313" key="2">
    <source>
        <dbReference type="EMBL" id="KAK0610821.1"/>
    </source>
</evidence>
<dbReference type="Proteomes" id="UP001175000">
    <property type="component" value="Unassembled WGS sequence"/>
</dbReference>
<evidence type="ECO:0000313" key="3">
    <source>
        <dbReference type="Proteomes" id="UP001175000"/>
    </source>
</evidence>
<gene>
    <name evidence="2" type="ORF">B0T14DRAFT_570754</name>
</gene>
<dbReference type="AlphaFoldDB" id="A0AA39TMT7"/>
<keyword evidence="3" id="KW-1185">Reference proteome</keyword>
<comment type="caution">
    <text evidence="2">The sequence shown here is derived from an EMBL/GenBank/DDBJ whole genome shotgun (WGS) entry which is preliminary data.</text>
</comment>
<feature type="signal peptide" evidence="1">
    <location>
        <begin position="1"/>
        <end position="21"/>
    </location>
</feature>
<sequence length="91" mass="10027">MKLSFTPAAMLTFGLLYMAGANPVPDRGPATELPPPFFVCNDNNLAKKCMGDPYHQNCTQEAWVNYDAPLAEYSDKTKCSCEVPSFNTRAC</sequence>
<proteinExistence type="predicted"/>
<name>A0AA39TMT7_9PEZI</name>
<evidence type="ECO:0000256" key="1">
    <source>
        <dbReference type="SAM" id="SignalP"/>
    </source>
</evidence>